<dbReference type="EMBL" id="GGEC01075109">
    <property type="protein sequence ID" value="MBX55593.1"/>
    <property type="molecule type" value="Transcribed_RNA"/>
</dbReference>
<reference evidence="1" key="1">
    <citation type="submission" date="2018-02" db="EMBL/GenBank/DDBJ databases">
        <title>Rhizophora mucronata_Transcriptome.</title>
        <authorList>
            <person name="Meera S.P."/>
            <person name="Sreeshan A."/>
            <person name="Augustine A."/>
        </authorList>
    </citation>
    <scope>NUCLEOTIDE SEQUENCE</scope>
    <source>
        <tissue evidence="1">Leaf</tissue>
    </source>
</reference>
<accession>A0A2P2PLI7</accession>
<name>A0A2P2PLI7_RHIMU</name>
<dbReference type="AlphaFoldDB" id="A0A2P2PLI7"/>
<protein>
    <submittedName>
        <fullName evidence="1">Uncharacterized protein</fullName>
    </submittedName>
</protein>
<sequence length="41" mass="4930">MFNQKEALKRAMLPIYAYNLILKDEDCNNFFYFKATVNFTC</sequence>
<proteinExistence type="predicted"/>
<organism evidence="1">
    <name type="scientific">Rhizophora mucronata</name>
    <name type="common">Asiatic mangrove</name>
    <dbReference type="NCBI Taxonomy" id="61149"/>
    <lineage>
        <taxon>Eukaryota</taxon>
        <taxon>Viridiplantae</taxon>
        <taxon>Streptophyta</taxon>
        <taxon>Embryophyta</taxon>
        <taxon>Tracheophyta</taxon>
        <taxon>Spermatophyta</taxon>
        <taxon>Magnoliopsida</taxon>
        <taxon>eudicotyledons</taxon>
        <taxon>Gunneridae</taxon>
        <taxon>Pentapetalae</taxon>
        <taxon>rosids</taxon>
        <taxon>fabids</taxon>
        <taxon>Malpighiales</taxon>
        <taxon>Rhizophoraceae</taxon>
        <taxon>Rhizophora</taxon>
    </lineage>
</organism>
<evidence type="ECO:0000313" key="1">
    <source>
        <dbReference type="EMBL" id="MBX55593.1"/>
    </source>
</evidence>